<dbReference type="EMBL" id="CP013109">
    <property type="protein sequence ID" value="APG93571.1"/>
    <property type="molecule type" value="Genomic_DNA"/>
</dbReference>
<accession>A0A1L3LTZ9</accession>
<organism evidence="1 2">
    <name type="scientific">Sinorhizobium americanum</name>
    <dbReference type="NCBI Taxonomy" id="194963"/>
    <lineage>
        <taxon>Bacteria</taxon>
        <taxon>Pseudomonadati</taxon>
        <taxon>Pseudomonadota</taxon>
        <taxon>Alphaproteobacteria</taxon>
        <taxon>Hyphomicrobiales</taxon>
        <taxon>Rhizobiaceae</taxon>
        <taxon>Sinorhizobium/Ensifer group</taxon>
        <taxon>Sinorhizobium</taxon>
    </lineage>
</organism>
<evidence type="ECO:0000313" key="1">
    <source>
        <dbReference type="EMBL" id="APG93571.1"/>
    </source>
</evidence>
<sequence>MVRLHPEDEFIHQGWLNDQPNPNSLLMISVLPDRRRGR</sequence>
<proteinExistence type="predicted"/>
<dbReference type="AlphaFoldDB" id="A0A1L3LTZ9"/>
<dbReference type="KEGG" id="same:SAMCFNEI73_pB0375"/>
<gene>
    <name evidence="1" type="ORF">SAMCFNEI73_pB0375</name>
</gene>
<reference evidence="1 2" key="1">
    <citation type="submission" date="2015-10" db="EMBL/GenBank/DDBJ databases">
        <title>Genomic differences between typical nodule nitrogen-fixing rhizobial strains and those coming from bean seeds.</title>
        <authorList>
            <person name="Peralta H."/>
            <person name="Aguilar-Vera A."/>
            <person name="Diaz R."/>
            <person name="Mora Y."/>
            <person name="Martinez-Batallar G."/>
            <person name="Salazar E."/>
            <person name="Vargas-Lagunas C."/>
            <person name="Encarnacion S."/>
            <person name="Girard L."/>
            <person name="Mora J."/>
        </authorList>
    </citation>
    <scope>NUCLEOTIDE SEQUENCE [LARGE SCALE GENOMIC DNA]</scope>
    <source>
        <strain evidence="1 2">CFNEI 73</strain>
        <plasmid evidence="1 2">B</plasmid>
    </source>
</reference>
<dbReference type="Proteomes" id="UP000182306">
    <property type="component" value="Plasmid B"/>
</dbReference>
<evidence type="ECO:0000313" key="2">
    <source>
        <dbReference type="Proteomes" id="UP000182306"/>
    </source>
</evidence>
<geneLocation type="plasmid" evidence="1 2">
    <name>B</name>
</geneLocation>
<keyword evidence="1" id="KW-0614">Plasmid</keyword>
<name>A0A1L3LTZ9_9HYPH</name>
<protein>
    <submittedName>
        <fullName evidence="1">Uncharacterized protein</fullName>
    </submittedName>
</protein>
<keyword evidence="2" id="KW-1185">Reference proteome</keyword>